<keyword evidence="3" id="KW-1185">Reference proteome</keyword>
<accession>A0A1B7YGE3</accession>
<dbReference type="AlphaFoldDB" id="A0A1B7YGE3"/>
<dbReference type="Proteomes" id="UP000092177">
    <property type="component" value="Chromosome 4"/>
</dbReference>
<organism evidence="2 3">
    <name type="scientific">Colletotrichum higginsianum (strain IMI 349063)</name>
    <name type="common">Crucifer anthracnose fungus</name>
    <dbReference type="NCBI Taxonomy" id="759273"/>
    <lineage>
        <taxon>Eukaryota</taxon>
        <taxon>Fungi</taxon>
        <taxon>Dikarya</taxon>
        <taxon>Ascomycota</taxon>
        <taxon>Pezizomycotina</taxon>
        <taxon>Sordariomycetes</taxon>
        <taxon>Hypocreomycetidae</taxon>
        <taxon>Glomerellales</taxon>
        <taxon>Glomerellaceae</taxon>
        <taxon>Colletotrichum</taxon>
        <taxon>Colletotrichum destructivum species complex</taxon>
    </lineage>
</organism>
<evidence type="ECO:0000256" key="1">
    <source>
        <dbReference type="SAM" id="MobiDB-lite"/>
    </source>
</evidence>
<comment type="caution">
    <text evidence="2">The sequence shown here is derived from an EMBL/GenBank/DDBJ whole genome shotgun (WGS) entry which is preliminary data.</text>
</comment>
<name>A0A1B7YGE3_COLHI</name>
<dbReference type="VEuPathDB" id="FungiDB:CH63R_06831"/>
<dbReference type="GeneID" id="28865913"/>
<reference evidence="3" key="1">
    <citation type="journal article" date="2017" name="BMC Genomics">
        <title>Gapless genome assembly of Colletotrichum higginsianum reveals chromosome structure and association of transposable elements with secondary metabolite gene clusters.</title>
        <authorList>
            <person name="Dallery J.-F."/>
            <person name="Lapalu N."/>
            <person name="Zampounis A."/>
            <person name="Pigne S."/>
            <person name="Luyten I."/>
            <person name="Amselem J."/>
            <person name="Wittenberg A.H.J."/>
            <person name="Zhou S."/>
            <person name="de Queiroz M.V."/>
            <person name="Robin G.P."/>
            <person name="Auger A."/>
            <person name="Hainaut M."/>
            <person name="Henrissat B."/>
            <person name="Kim K.-T."/>
            <person name="Lee Y.-H."/>
            <person name="Lespinet O."/>
            <person name="Schwartz D.C."/>
            <person name="Thon M.R."/>
            <person name="O'Connell R.J."/>
        </authorList>
    </citation>
    <scope>NUCLEOTIDE SEQUENCE [LARGE SCALE GENOMIC DNA]</scope>
    <source>
        <strain evidence="3">IMI 349063</strain>
    </source>
</reference>
<evidence type="ECO:0000313" key="3">
    <source>
        <dbReference type="Proteomes" id="UP000092177"/>
    </source>
</evidence>
<gene>
    <name evidence="2" type="ORF">CH63R_06831</name>
</gene>
<dbReference type="EMBL" id="LTAN01000004">
    <property type="protein sequence ID" value="OBR11139.1"/>
    <property type="molecule type" value="Genomic_DNA"/>
</dbReference>
<feature type="region of interest" description="Disordered" evidence="1">
    <location>
        <begin position="63"/>
        <end position="83"/>
    </location>
</feature>
<sequence>MRCFGTRRQPLLAVGNISNIKPGQFRNRIIPVRSKFMQISFDPRGRKWRAALPFCSVTSCRVRGDDDSDTADGWTMAGNGGFS</sequence>
<proteinExistence type="predicted"/>
<dbReference type="RefSeq" id="XP_018159656.1">
    <property type="nucleotide sequence ID" value="XM_018301806.1"/>
</dbReference>
<dbReference type="KEGG" id="chig:CH63R_06831"/>
<protein>
    <submittedName>
        <fullName evidence="2">Uncharacterized protein</fullName>
    </submittedName>
</protein>
<evidence type="ECO:0000313" key="2">
    <source>
        <dbReference type="EMBL" id="OBR11139.1"/>
    </source>
</evidence>